<protein>
    <submittedName>
        <fullName evidence="1">Uncharacterized protein</fullName>
    </submittedName>
</protein>
<evidence type="ECO:0000313" key="2">
    <source>
        <dbReference type="Proteomes" id="UP000184225"/>
    </source>
</evidence>
<keyword evidence="2" id="KW-1185">Reference proteome</keyword>
<dbReference type="STRING" id="579105.SAMN04488096_105242"/>
<dbReference type="Proteomes" id="UP000184225">
    <property type="component" value="Unassembled WGS sequence"/>
</dbReference>
<name>A0A1M6ET27_9FLAO</name>
<dbReference type="AlphaFoldDB" id="A0A1M6ET27"/>
<reference evidence="1 2" key="1">
    <citation type="submission" date="2016-11" db="EMBL/GenBank/DDBJ databases">
        <authorList>
            <person name="Jaros S."/>
            <person name="Januszkiewicz K."/>
            <person name="Wedrychowicz H."/>
        </authorList>
    </citation>
    <scope>NUCLEOTIDE SEQUENCE [LARGE SCALE GENOMIC DNA]</scope>
    <source>
        <strain evidence="1 2">DSM 21425</strain>
    </source>
</reference>
<proteinExistence type="predicted"/>
<dbReference type="RefSeq" id="WP_073150703.1">
    <property type="nucleotide sequence ID" value="NZ_FQYY01000005.1"/>
</dbReference>
<gene>
    <name evidence="1" type="ORF">SAMN04488096_105242</name>
</gene>
<dbReference type="OrthoDB" id="1432119at2"/>
<dbReference type="EMBL" id="FQYY01000005">
    <property type="protein sequence ID" value="SHI88568.1"/>
    <property type="molecule type" value="Genomic_DNA"/>
</dbReference>
<sequence>MKFSQEFKEAVLHLSEKEKDKLLIRLLKKDENLVNRLYFELIDDQTVDDHRLKLEKRVTERAKEITDYAKSLNHLKMLTRNLSGEISEHVRVTKDKFGEVSLNLLMLNTLLKNSKLLFKKTTPLQAKKFNLYVVTRTYRILLHIHKMHEDLYMEFEEGLNELGNLIGDNAILMSTAMQNGLDVNWLIQNDIPEDIEQYHKDLKTQGFLK</sequence>
<evidence type="ECO:0000313" key="1">
    <source>
        <dbReference type="EMBL" id="SHI88568.1"/>
    </source>
</evidence>
<accession>A0A1M6ET27</accession>
<organism evidence="1 2">
    <name type="scientific">Mesonia phycicola</name>
    <dbReference type="NCBI Taxonomy" id="579105"/>
    <lineage>
        <taxon>Bacteria</taxon>
        <taxon>Pseudomonadati</taxon>
        <taxon>Bacteroidota</taxon>
        <taxon>Flavobacteriia</taxon>
        <taxon>Flavobacteriales</taxon>
        <taxon>Flavobacteriaceae</taxon>
        <taxon>Mesonia</taxon>
    </lineage>
</organism>